<protein>
    <submittedName>
        <fullName evidence="1">Uncharacterized protein</fullName>
    </submittedName>
</protein>
<accession>A0ABQ0LZH5</accession>
<gene>
    <name evidence="1" type="ORF">MCHLO_13139</name>
</gene>
<evidence type="ECO:0000313" key="2">
    <source>
        <dbReference type="Proteomes" id="UP000815677"/>
    </source>
</evidence>
<reference evidence="1" key="1">
    <citation type="submission" date="2014-09" db="EMBL/GenBank/DDBJ databases">
        <title>Genome sequence of the luminous mushroom Mycena chlorophos for searching fungal bioluminescence genes.</title>
        <authorList>
            <person name="Tanaka Y."/>
            <person name="Kasuga D."/>
            <person name="Oba Y."/>
            <person name="Hase S."/>
            <person name="Sato K."/>
            <person name="Oba Y."/>
            <person name="Sakakibara Y."/>
        </authorList>
    </citation>
    <scope>NUCLEOTIDE SEQUENCE</scope>
</reference>
<keyword evidence="2" id="KW-1185">Reference proteome</keyword>
<proteinExistence type="predicted"/>
<organism evidence="1 2">
    <name type="scientific">Mycena chlorophos</name>
    <name type="common">Agaric fungus</name>
    <name type="synonym">Agaricus chlorophos</name>
    <dbReference type="NCBI Taxonomy" id="658473"/>
    <lineage>
        <taxon>Eukaryota</taxon>
        <taxon>Fungi</taxon>
        <taxon>Dikarya</taxon>
        <taxon>Basidiomycota</taxon>
        <taxon>Agaricomycotina</taxon>
        <taxon>Agaricomycetes</taxon>
        <taxon>Agaricomycetidae</taxon>
        <taxon>Agaricales</taxon>
        <taxon>Marasmiineae</taxon>
        <taxon>Mycenaceae</taxon>
        <taxon>Mycena</taxon>
    </lineage>
</organism>
<dbReference type="EMBL" id="DF849290">
    <property type="protein sequence ID" value="GAT56488.1"/>
    <property type="molecule type" value="Genomic_DNA"/>
</dbReference>
<sequence>MQLPRRASLPRTTTISCGSVPFLLPKMPIVVTPPQPPAIQLSLSLSSLNPWSGTDFLCTLHTFAPGLNLASH</sequence>
<dbReference type="Proteomes" id="UP000815677">
    <property type="component" value="Unassembled WGS sequence"/>
</dbReference>
<evidence type="ECO:0000313" key="1">
    <source>
        <dbReference type="EMBL" id="GAT56488.1"/>
    </source>
</evidence>
<name>A0ABQ0LZH5_MYCCL</name>